<reference evidence="1 2" key="1">
    <citation type="submission" date="2016-10" db="EMBL/GenBank/DDBJ databases">
        <authorList>
            <person name="Varghese N."/>
            <person name="Submissions S."/>
        </authorList>
    </citation>
    <scope>NUCLEOTIDE SEQUENCE [LARGE SCALE GENOMIC DNA]</scope>
    <source>
        <strain evidence="1 2">YR512</strain>
    </source>
</reference>
<accession>A0A1I3WL19</accession>
<organism evidence="1 2">
    <name type="scientific">Candidatus Pantoea symbiotica</name>
    <dbReference type="NCBI Taxonomy" id="1884370"/>
    <lineage>
        <taxon>Bacteria</taxon>
        <taxon>Pseudomonadati</taxon>
        <taxon>Pseudomonadota</taxon>
        <taxon>Gammaproteobacteria</taxon>
        <taxon>Enterobacterales</taxon>
        <taxon>Erwiniaceae</taxon>
        <taxon>Pantoea</taxon>
    </lineage>
</organism>
<evidence type="ECO:0000313" key="1">
    <source>
        <dbReference type="EMBL" id="SFK07567.1"/>
    </source>
</evidence>
<protein>
    <submittedName>
        <fullName evidence="1">Uncharacterized protein</fullName>
    </submittedName>
</protein>
<comment type="caution">
    <text evidence="1">The sequence shown here is derived from an EMBL/GenBank/DDBJ whole genome shotgun (WGS) entry which is preliminary data.</text>
</comment>
<proteinExistence type="predicted"/>
<dbReference type="Proteomes" id="UP000198841">
    <property type="component" value="Unassembled WGS sequence"/>
</dbReference>
<sequence length="48" mass="5749">MTHDKNLHKAPLLFVDIARYHSTRRFILRMNGVFYPNGFSIVNRLFIK</sequence>
<keyword evidence="2" id="KW-1185">Reference proteome</keyword>
<gene>
    <name evidence="1" type="ORF">SAMN05518863_104247</name>
</gene>
<dbReference type="EMBL" id="FOSD01000004">
    <property type="protein sequence ID" value="SFK07567.1"/>
    <property type="molecule type" value="Genomic_DNA"/>
</dbReference>
<evidence type="ECO:0000313" key="2">
    <source>
        <dbReference type="Proteomes" id="UP000198841"/>
    </source>
</evidence>
<name>A0A1I3WL19_9GAMM</name>